<organism evidence="4 5">
    <name type="scientific">Microbacterium aurantiacum</name>
    <dbReference type="NCBI Taxonomy" id="162393"/>
    <lineage>
        <taxon>Bacteria</taxon>
        <taxon>Bacillati</taxon>
        <taxon>Actinomycetota</taxon>
        <taxon>Actinomycetes</taxon>
        <taxon>Micrococcales</taxon>
        <taxon>Microbacteriaceae</taxon>
        <taxon>Microbacterium</taxon>
    </lineage>
</organism>
<accession>A0A0M8MHC1</accession>
<dbReference type="Gene3D" id="3.10.560.10">
    <property type="entry name" value="Outer membrane lipoprotein wza domain like"/>
    <property type="match status" value="1"/>
</dbReference>
<gene>
    <name evidence="4" type="ORF">XI38_12270</name>
</gene>
<evidence type="ECO:0000259" key="3">
    <source>
        <dbReference type="SMART" id="SM00278"/>
    </source>
</evidence>
<keyword evidence="2" id="KW-0472">Membrane</keyword>
<feature type="compositionally biased region" description="Gly residues" evidence="1">
    <location>
        <begin position="142"/>
        <end position="157"/>
    </location>
</feature>
<dbReference type="PATRIC" id="fig|84292.3.peg.2493"/>
<comment type="caution">
    <text evidence="4">The sequence shown here is derived from an EMBL/GenBank/DDBJ whole genome shotgun (WGS) entry which is preliminary data.</text>
</comment>
<protein>
    <recommendedName>
        <fullName evidence="3">Helix-hairpin-helix DNA-binding motif class 1 domain-containing protein</fullName>
    </recommendedName>
</protein>
<dbReference type="EMBL" id="LAVO01000013">
    <property type="protein sequence ID" value="KOS10117.1"/>
    <property type="molecule type" value="Genomic_DNA"/>
</dbReference>
<dbReference type="KEGG" id="mcw:A8L33_10825"/>
<evidence type="ECO:0000256" key="2">
    <source>
        <dbReference type="SAM" id="Phobius"/>
    </source>
</evidence>
<sequence length="218" mass="21914">MSAPLPASETAPTARRWGWGAAVALVLIVLIVTIGIGIVRSASAPTTVVPVDPPAPSHVSDPTGDPARVDDDSEIFVHVSGQVRSPGLYVFADGARVVDVVAAAGGFAEGADRAAVNLARPAVDGEQVHIPAPGEAPPDGAAAGGGSTEGGPTGGGPLDLNTADAAALDTLPRIGPAIAQRIIEWREQNGPFSSVEDLLAVPGIGEKLLAGLREQVRV</sequence>
<feature type="region of interest" description="Disordered" evidence="1">
    <location>
        <begin position="128"/>
        <end position="160"/>
    </location>
</feature>
<dbReference type="Proteomes" id="UP000037737">
    <property type="component" value="Unassembled WGS sequence"/>
</dbReference>
<dbReference type="Gene3D" id="1.10.150.280">
    <property type="entry name" value="AF1531-like domain"/>
    <property type="match status" value="1"/>
</dbReference>
<dbReference type="GO" id="GO:0006281">
    <property type="term" value="P:DNA repair"/>
    <property type="evidence" value="ECO:0007669"/>
    <property type="project" value="InterPro"/>
</dbReference>
<keyword evidence="5" id="KW-1185">Reference proteome</keyword>
<dbReference type="InterPro" id="IPR010994">
    <property type="entry name" value="RuvA_2-like"/>
</dbReference>
<dbReference type="AlphaFoldDB" id="A0A0M8MHC1"/>
<dbReference type="PANTHER" id="PTHR21180:SF32">
    <property type="entry name" value="ENDONUCLEASE_EXONUCLEASE_PHOSPHATASE FAMILY DOMAIN-CONTAINING PROTEIN 1"/>
    <property type="match status" value="1"/>
</dbReference>
<dbReference type="GO" id="GO:0015628">
    <property type="term" value="P:protein secretion by the type II secretion system"/>
    <property type="evidence" value="ECO:0007669"/>
    <property type="project" value="TreeGrafter"/>
</dbReference>
<dbReference type="SUPFAM" id="SSF47781">
    <property type="entry name" value="RuvA domain 2-like"/>
    <property type="match status" value="1"/>
</dbReference>
<dbReference type="Pfam" id="PF12836">
    <property type="entry name" value="HHH_3"/>
    <property type="match status" value="1"/>
</dbReference>
<feature type="domain" description="Helix-hairpin-helix DNA-binding motif class 1" evidence="3">
    <location>
        <begin position="166"/>
        <end position="185"/>
    </location>
</feature>
<evidence type="ECO:0000313" key="4">
    <source>
        <dbReference type="EMBL" id="KOS10117.1"/>
    </source>
</evidence>
<name>A0A0M8MHC1_9MICO</name>
<dbReference type="GO" id="GO:0003677">
    <property type="term" value="F:DNA binding"/>
    <property type="evidence" value="ECO:0007669"/>
    <property type="project" value="InterPro"/>
</dbReference>
<proteinExistence type="predicted"/>
<keyword evidence="2" id="KW-0812">Transmembrane</keyword>
<dbReference type="Pfam" id="PF10531">
    <property type="entry name" value="SLBB"/>
    <property type="match status" value="1"/>
</dbReference>
<feature type="domain" description="Helix-hairpin-helix DNA-binding motif class 1" evidence="3">
    <location>
        <begin position="196"/>
        <end position="215"/>
    </location>
</feature>
<dbReference type="SMART" id="SM00278">
    <property type="entry name" value="HhH1"/>
    <property type="match status" value="2"/>
</dbReference>
<dbReference type="InterPro" id="IPR051675">
    <property type="entry name" value="Endo/Exo/Phosphatase_dom_1"/>
</dbReference>
<keyword evidence="2" id="KW-1133">Transmembrane helix</keyword>
<dbReference type="PANTHER" id="PTHR21180">
    <property type="entry name" value="ENDONUCLEASE/EXONUCLEASE/PHOSPHATASE FAMILY DOMAIN-CONTAINING PROTEIN 1"/>
    <property type="match status" value="1"/>
</dbReference>
<feature type="transmembrane region" description="Helical" evidence="2">
    <location>
        <begin position="17"/>
        <end position="39"/>
    </location>
</feature>
<reference evidence="4" key="1">
    <citation type="submission" date="2015-04" db="EMBL/GenBank/DDBJ databases">
        <title>Complete genome sequence of Microbacterium chocolatum SIT 101, a bacterium enantioselectively hydrolyzing mesomeric diesters.</title>
        <authorList>
            <person name="Li X."/>
            <person name="Xu Y."/>
        </authorList>
    </citation>
    <scope>NUCLEOTIDE SEQUENCE [LARGE SCALE GENOMIC DNA]</scope>
    <source>
        <strain evidence="4">SIT 101</strain>
    </source>
</reference>
<evidence type="ECO:0000313" key="5">
    <source>
        <dbReference type="Proteomes" id="UP000037737"/>
    </source>
</evidence>
<evidence type="ECO:0000256" key="1">
    <source>
        <dbReference type="SAM" id="MobiDB-lite"/>
    </source>
</evidence>
<feature type="compositionally biased region" description="Low complexity" evidence="1">
    <location>
        <begin position="131"/>
        <end position="141"/>
    </location>
</feature>
<dbReference type="InterPro" id="IPR019554">
    <property type="entry name" value="Soluble_ligand-bd"/>
</dbReference>
<dbReference type="GO" id="GO:0015627">
    <property type="term" value="C:type II protein secretion system complex"/>
    <property type="evidence" value="ECO:0007669"/>
    <property type="project" value="TreeGrafter"/>
</dbReference>
<dbReference type="InterPro" id="IPR003583">
    <property type="entry name" value="Hlx-hairpin-Hlx_DNA-bd_motif"/>
</dbReference>